<name>A0AAU7DDQ6_9BACT</name>
<protein>
    <submittedName>
        <fullName evidence="1">Uncharacterized protein</fullName>
    </submittedName>
</protein>
<evidence type="ECO:0000313" key="1">
    <source>
        <dbReference type="EMBL" id="XBH15459.1"/>
    </source>
</evidence>
<accession>A0AAU7DDQ6</accession>
<dbReference type="InterPro" id="IPR008930">
    <property type="entry name" value="Terpenoid_cyclase/PrenylTrfase"/>
</dbReference>
<proteinExistence type="predicted"/>
<organism evidence="1">
    <name type="scientific">Telmatobacter sp. DSM 110680</name>
    <dbReference type="NCBI Taxonomy" id="3036704"/>
    <lineage>
        <taxon>Bacteria</taxon>
        <taxon>Pseudomonadati</taxon>
        <taxon>Acidobacteriota</taxon>
        <taxon>Terriglobia</taxon>
        <taxon>Terriglobales</taxon>
        <taxon>Acidobacteriaceae</taxon>
        <taxon>Telmatobacter</taxon>
    </lineage>
</organism>
<dbReference type="AlphaFoldDB" id="A0AAU7DDQ6"/>
<dbReference type="RefSeq" id="WP_348260692.1">
    <property type="nucleotide sequence ID" value="NZ_CP121196.1"/>
</dbReference>
<reference evidence="1" key="1">
    <citation type="submission" date="2023-03" db="EMBL/GenBank/DDBJ databases">
        <title>Edaphobacter sp.</title>
        <authorList>
            <person name="Huber K.J."/>
            <person name="Papendorf J."/>
            <person name="Pilke C."/>
            <person name="Bunk B."/>
            <person name="Sproeer C."/>
            <person name="Pester M."/>
        </authorList>
    </citation>
    <scope>NUCLEOTIDE SEQUENCE</scope>
    <source>
        <strain evidence="1">DSM 110680</strain>
    </source>
</reference>
<sequence>MTVKRIFGGAILCSMVCGGILAWTVGSGSKVVRAADNPAVAHTWSPEAAARYLDDRETWWQGWDRAQKDHGTLCISCHTQASYALARPALRRQSGARTQSAQEQVMLASVEKRVRAWKDVQPFYSDAVYGAGKEVESRNAESVLNAIILANYDAAQVHLSERTRMAFDNAWALQSKTGPDAGAWVWQNFDYTPWESKESQYHWAAMLAVAVGKAPDQYRDNPKIAASLRALYGYLRSEYDAQPLVNKVVALWAAQYFPAMLSKEQEESLVTELNRLQHRDGGWSLSDLGSWKRRDNTPLETRSDGYATGLIVLVLEENASLSPQDSVARGRAWLEINQDKTTGAWPAWSLNKNRDLNSDVGKFMSDAATSYAVLALEERR</sequence>
<dbReference type="EMBL" id="CP121196">
    <property type="protein sequence ID" value="XBH15459.1"/>
    <property type="molecule type" value="Genomic_DNA"/>
</dbReference>
<dbReference type="SUPFAM" id="SSF48239">
    <property type="entry name" value="Terpenoid cyclases/Protein prenyltransferases"/>
    <property type="match status" value="1"/>
</dbReference>
<gene>
    <name evidence="1" type="ORF">P8935_12860</name>
</gene>